<dbReference type="AlphaFoldDB" id="A0A1Y2HCB4"/>
<evidence type="ECO:0000313" key="3">
    <source>
        <dbReference type="Proteomes" id="UP000193411"/>
    </source>
</evidence>
<gene>
    <name evidence="1" type="ORF">BCR44DRAFT_1440710</name>
    <name evidence="2" type="ORF">BCR44DRAFT_1440725</name>
</gene>
<name>A0A1Y2HCB4_9FUNG</name>
<sequence>MRMREQVGLRGSTETDGDVIFALAQANHVVCPSLKSLTVTVADQLAPLSFAGFAFPNLRRLTLDMQHPWLDGFTDAPLRYLTIRGSHSCPRFVSQLLAMTPVDPSLRVRFLPSTSPSPEPQSSVASRCLPNPLRLRFAPPIDHLKWKALMHAPPFVNWGEEHAVVVQVADSLTGNDSDLIVAVLGRLLSKQSRPAQIAALLEPAAIADFLTEEEANVFEQLCGRLRVASDELQ</sequence>
<dbReference type="EMBL" id="MCFL01000049">
    <property type="protein sequence ID" value="ORZ32224.1"/>
    <property type="molecule type" value="Genomic_DNA"/>
</dbReference>
<dbReference type="EMBL" id="MCFL01000049">
    <property type="protein sequence ID" value="ORZ32230.1"/>
    <property type="molecule type" value="Genomic_DNA"/>
</dbReference>
<protein>
    <submittedName>
        <fullName evidence="2">Uncharacterized protein</fullName>
    </submittedName>
</protein>
<proteinExistence type="predicted"/>
<reference evidence="2 3" key="1">
    <citation type="submission" date="2016-07" db="EMBL/GenBank/DDBJ databases">
        <title>Pervasive Adenine N6-methylation of Active Genes in Fungi.</title>
        <authorList>
            <consortium name="DOE Joint Genome Institute"/>
            <person name="Mondo S.J."/>
            <person name="Dannebaum R.O."/>
            <person name="Kuo R.C."/>
            <person name="Labutti K."/>
            <person name="Haridas S."/>
            <person name="Kuo A."/>
            <person name="Salamov A."/>
            <person name="Ahrendt S.R."/>
            <person name="Lipzen A."/>
            <person name="Sullivan W."/>
            <person name="Andreopoulos W.B."/>
            <person name="Clum A."/>
            <person name="Lindquist E."/>
            <person name="Daum C."/>
            <person name="Ramamoorthy G.K."/>
            <person name="Gryganskyi A."/>
            <person name="Culley D."/>
            <person name="Magnuson J.K."/>
            <person name="James T.Y."/>
            <person name="O'Malley M.A."/>
            <person name="Stajich J.E."/>
            <person name="Spatafora J.W."/>
            <person name="Visel A."/>
            <person name="Grigoriev I.V."/>
        </authorList>
    </citation>
    <scope>NUCLEOTIDE SEQUENCE [LARGE SCALE GENOMIC DNA]</scope>
    <source>
        <strain evidence="2 3">PL171</strain>
    </source>
</reference>
<organism evidence="2 3">
    <name type="scientific">Catenaria anguillulae PL171</name>
    <dbReference type="NCBI Taxonomy" id="765915"/>
    <lineage>
        <taxon>Eukaryota</taxon>
        <taxon>Fungi</taxon>
        <taxon>Fungi incertae sedis</taxon>
        <taxon>Blastocladiomycota</taxon>
        <taxon>Blastocladiomycetes</taxon>
        <taxon>Blastocladiales</taxon>
        <taxon>Catenariaceae</taxon>
        <taxon>Catenaria</taxon>
    </lineage>
</organism>
<comment type="caution">
    <text evidence="2">The sequence shown here is derived from an EMBL/GenBank/DDBJ whole genome shotgun (WGS) entry which is preliminary data.</text>
</comment>
<dbReference type="Proteomes" id="UP000193411">
    <property type="component" value="Unassembled WGS sequence"/>
</dbReference>
<evidence type="ECO:0000313" key="2">
    <source>
        <dbReference type="EMBL" id="ORZ32230.1"/>
    </source>
</evidence>
<keyword evidence="3" id="KW-1185">Reference proteome</keyword>
<accession>A0A1Y2HCB4</accession>
<evidence type="ECO:0000313" key="1">
    <source>
        <dbReference type="EMBL" id="ORZ32224.1"/>
    </source>
</evidence>